<feature type="transmembrane region" description="Helical" evidence="9">
    <location>
        <begin position="201"/>
        <end position="222"/>
    </location>
</feature>
<dbReference type="FunFam" id="1.20.1280.290:FF:000002">
    <property type="entry name" value="Bidirectional sugar transporter SWEET"/>
    <property type="match status" value="1"/>
</dbReference>
<dbReference type="Pfam" id="PF03083">
    <property type="entry name" value="MtN3_slv"/>
    <property type="match status" value="2"/>
</dbReference>
<feature type="transmembrane region" description="Helical" evidence="9">
    <location>
        <begin position="111"/>
        <end position="134"/>
    </location>
</feature>
<evidence type="ECO:0000256" key="1">
    <source>
        <dbReference type="ARBA" id="ARBA00004127"/>
    </source>
</evidence>
<evidence type="ECO:0000256" key="6">
    <source>
        <dbReference type="ARBA" id="ARBA00022737"/>
    </source>
</evidence>
<dbReference type="PANTHER" id="PTHR10791">
    <property type="entry name" value="RAG1-ACTIVATING PROTEIN 1"/>
    <property type="match status" value="1"/>
</dbReference>
<keyword evidence="8 9" id="KW-0472">Membrane</keyword>
<feature type="region of interest" description="Disordered" evidence="10">
    <location>
        <begin position="231"/>
        <end position="256"/>
    </location>
</feature>
<evidence type="ECO:0000256" key="10">
    <source>
        <dbReference type="SAM" id="MobiDB-lite"/>
    </source>
</evidence>
<dbReference type="InterPro" id="IPR047664">
    <property type="entry name" value="SWEET"/>
</dbReference>
<organism evidence="11 12">
    <name type="scientific">Carnegiea gigantea</name>
    <dbReference type="NCBI Taxonomy" id="171969"/>
    <lineage>
        <taxon>Eukaryota</taxon>
        <taxon>Viridiplantae</taxon>
        <taxon>Streptophyta</taxon>
        <taxon>Embryophyta</taxon>
        <taxon>Tracheophyta</taxon>
        <taxon>Spermatophyta</taxon>
        <taxon>Magnoliopsida</taxon>
        <taxon>eudicotyledons</taxon>
        <taxon>Gunneridae</taxon>
        <taxon>Pentapetalae</taxon>
        <taxon>Caryophyllales</taxon>
        <taxon>Cactineae</taxon>
        <taxon>Cactaceae</taxon>
        <taxon>Cactoideae</taxon>
        <taxon>Echinocereeae</taxon>
        <taxon>Carnegiea</taxon>
    </lineage>
</organism>
<evidence type="ECO:0000313" key="11">
    <source>
        <dbReference type="EMBL" id="KAJ8433963.1"/>
    </source>
</evidence>
<evidence type="ECO:0000256" key="7">
    <source>
        <dbReference type="ARBA" id="ARBA00022989"/>
    </source>
</evidence>
<dbReference type="GO" id="GO:0012505">
    <property type="term" value="C:endomembrane system"/>
    <property type="evidence" value="ECO:0007669"/>
    <property type="project" value="UniProtKB-SubCell"/>
</dbReference>
<evidence type="ECO:0000256" key="8">
    <source>
        <dbReference type="ARBA" id="ARBA00023136"/>
    </source>
</evidence>
<reference evidence="11" key="1">
    <citation type="submission" date="2022-04" db="EMBL/GenBank/DDBJ databases">
        <title>Carnegiea gigantea Genome sequencing and assembly v2.</title>
        <authorList>
            <person name="Copetti D."/>
            <person name="Sanderson M.J."/>
            <person name="Burquez A."/>
            <person name="Wojciechowski M.F."/>
        </authorList>
    </citation>
    <scope>NUCLEOTIDE SEQUENCE</scope>
    <source>
        <strain evidence="11">SGP5-SGP5p</strain>
        <tissue evidence="11">Aerial part</tissue>
    </source>
</reference>
<evidence type="ECO:0000256" key="3">
    <source>
        <dbReference type="ARBA" id="ARBA00022448"/>
    </source>
</evidence>
<accession>A0A9Q1Q9I3</accession>
<evidence type="ECO:0000256" key="4">
    <source>
        <dbReference type="ARBA" id="ARBA00022597"/>
    </source>
</evidence>
<proteinExistence type="inferred from homology"/>
<keyword evidence="4 9" id="KW-0762">Sugar transport</keyword>
<dbReference type="PANTHER" id="PTHR10791:SF236">
    <property type="entry name" value="BIDIRECTIONAL SUGAR TRANSPORTER SWEET8"/>
    <property type="match status" value="1"/>
</dbReference>
<comment type="caution">
    <text evidence="9">Lacks conserved residue(s) required for the propagation of feature annotation.</text>
</comment>
<evidence type="ECO:0000256" key="9">
    <source>
        <dbReference type="RuleBase" id="RU910715"/>
    </source>
</evidence>
<dbReference type="InterPro" id="IPR004316">
    <property type="entry name" value="SWEET_rpt"/>
</dbReference>
<dbReference type="GO" id="GO:0051119">
    <property type="term" value="F:sugar transmembrane transporter activity"/>
    <property type="evidence" value="ECO:0007669"/>
    <property type="project" value="InterPro"/>
</dbReference>
<feature type="transmembrane region" description="Helical" evidence="9">
    <location>
        <begin position="69"/>
        <end position="91"/>
    </location>
</feature>
<name>A0A9Q1Q9I3_9CARY</name>
<sequence length="256" mass="28513">MLNPDTIRSALGVIGFTGESAELLMPTIWRMLKNKDVEEFKFHPYVAGIMNCVMWVFYSMPFVHPHSVLVTTINSVGFIMYVAYLTIYWAYSNNKKRVNILDLFYLLIKSIALYLLGELAAFAALACVTLLVFHTHTRRSTFVGIFCDVFGIILYGSPLTVMWKVIKTKSVEFMPLSLSVTGLANGIIWSAYAFIRFDPYILIGNGIGALLGLSQLILYGCYYSTTPKKSKQNQMDAPKPSQVQLSTASLSGPAAV</sequence>
<comment type="similarity">
    <text evidence="2 9">Belongs to the SWEET sugar transporter family.</text>
</comment>
<dbReference type="EMBL" id="JAKOGI010000509">
    <property type="protein sequence ID" value="KAJ8433963.1"/>
    <property type="molecule type" value="Genomic_DNA"/>
</dbReference>
<comment type="function">
    <text evidence="9">Mediates both low-affinity uptake and efflux of sugar across the membrane.</text>
</comment>
<comment type="caution">
    <text evidence="11">The sequence shown here is derived from an EMBL/GenBank/DDBJ whole genome shotgun (WGS) entry which is preliminary data.</text>
</comment>
<keyword evidence="7 9" id="KW-1133">Transmembrane helix</keyword>
<dbReference type="GO" id="GO:0051260">
    <property type="term" value="P:protein homooligomerization"/>
    <property type="evidence" value="ECO:0007669"/>
    <property type="project" value="UniProtKB-ARBA"/>
</dbReference>
<evidence type="ECO:0000313" key="12">
    <source>
        <dbReference type="Proteomes" id="UP001153076"/>
    </source>
</evidence>
<keyword evidence="3 9" id="KW-0813">Transport</keyword>
<keyword evidence="5 9" id="KW-0812">Transmembrane</keyword>
<evidence type="ECO:0000256" key="5">
    <source>
        <dbReference type="ARBA" id="ARBA00022692"/>
    </source>
</evidence>
<feature type="transmembrane region" description="Helical" evidence="9">
    <location>
        <begin position="45"/>
        <end position="63"/>
    </location>
</feature>
<comment type="subcellular location">
    <subcellularLocation>
        <location evidence="1">Endomembrane system</location>
        <topology evidence="1">Multi-pass membrane protein</topology>
    </subcellularLocation>
</comment>
<feature type="compositionally biased region" description="Polar residues" evidence="10">
    <location>
        <begin position="231"/>
        <end position="250"/>
    </location>
</feature>
<protein>
    <recommendedName>
        <fullName evidence="9">Bidirectional sugar transporter SWEET</fullName>
    </recommendedName>
</protein>
<dbReference type="GO" id="GO:0016020">
    <property type="term" value="C:membrane"/>
    <property type="evidence" value="ECO:0007669"/>
    <property type="project" value="InterPro"/>
</dbReference>
<gene>
    <name evidence="11" type="ORF">Cgig2_022169</name>
</gene>
<dbReference type="OrthoDB" id="409725at2759"/>
<dbReference type="AlphaFoldDB" id="A0A9Q1Q9I3"/>
<dbReference type="Gene3D" id="1.20.1280.290">
    <property type="match status" value="2"/>
</dbReference>
<keyword evidence="12" id="KW-1185">Reference proteome</keyword>
<feature type="transmembrane region" description="Helical" evidence="9">
    <location>
        <begin position="173"/>
        <end position="195"/>
    </location>
</feature>
<keyword evidence="6" id="KW-0677">Repeat</keyword>
<feature type="transmembrane region" description="Helical" evidence="9">
    <location>
        <begin position="140"/>
        <end position="161"/>
    </location>
</feature>
<evidence type="ECO:0000256" key="2">
    <source>
        <dbReference type="ARBA" id="ARBA00007809"/>
    </source>
</evidence>
<dbReference type="Proteomes" id="UP001153076">
    <property type="component" value="Unassembled WGS sequence"/>
</dbReference>